<protein>
    <submittedName>
        <fullName evidence="2">Uncharacterized protein</fullName>
    </submittedName>
</protein>
<accession>A0ABW3PWQ5</accession>
<reference evidence="3" key="1">
    <citation type="journal article" date="2019" name="Int. J. Syst. Evol. Microbiol.">
        <title>The Global Catalogue of Microorganisms (GCM) 10K type strain sequencing project: providing services to taxonomists for standard genome sequencing and annotation.</title>
        <authorList>
            <consortium name="The Broad Institute Genomics Platform"/>
            <consortium name="The Broad Institute Genome Sequencing Center for Infectious Disease"/>
            <person name="Wu L."/>
            <person name="Ma J."/>
        </authorList>
    </citation>
    <scope>NUCLEOTIDE SEQUENCE [LARGE SCALE GENOMIC DNA]</scope>
    <source>
        <strain evidence="3">CCUG 53519</strain>
    </source>
</reference>
<proteinExistence type="predicted"/>
<comment type="caution">
    <text evidence="2">The sequence shown here is derived from an EMBL/GenBank/DDBJ whole genome shotgun (WGS) entry which is preliminary data.</text>
</comment>
<dbReference type="RefSeq" id="WP_251583753.1">
    <property type="nucleotide sequence ID" value="NZ_JBHTKX010000003.1"/>
</dbReference>
<evidence type="ECO:0000313" key="2">
    <source>
        <dbReference type="EMBL" id="MFD1130342.1"/>
    </source>
</evidence>
<feature type="region of interest" description="Disordered" evidence="1">
    <location>
        <begin position="31"/>
        <end position="55"/>
    </location>
</feature>
<name>A0ABW3PWQ5_9BACL</name>
<dbReference type="Proteomes" id="UP001597169">
    <property type="component" value="Unassembled WGS sequence"/>
</dbReference>
<gene>
    <name evidence="2" type="ORF">ACFQ3J_19530</name>
</gene>
<dbReference type="EMBL" id="JBHTKX010000003">
    <property type="protein sequence ID" value="MFD1130342.1"/>
    <property type="molecule type" value="Genomic_DNA"/>
</dbReference>
<sequence>MKKMRSPLYSVVLTLIIGLTANTGAVFADIEGSSKDQTNPPGTVEPQDLNSPMPK</sequence>
<keyword evidence="3" id="KW-1185">Reference proteome</keyword>
<evidence type="ECO:0000256" key="1">
    <source>
        <dbReference type="SAM" id="MobiDB-lite"/>
    </source>
</evidence>
<organism evidence="2 3">
    <name type="scientific">Paenibacillus provencensis</name>
    <dbReference type="NCBI Taxonomy" id="441151"/>
    <lineage>
        <taxon>Bacteria</taxon>
        <taxon>Bacillati</taxon>
        <taxon>Bacillota</taxon>
        <taxon>Bacilli</taxon>
        <taxon>Bacillales</taxon>
        <taxon>Paenibacillaceae</taxon>
        <taxon>Paenibacillus</taxon>
    </lineage>
</organism>
<evidence type="ECO:0000313" key="3">
    <source>
        <dbReference type="Proteomes" id="UP001597169"/>
    </source>
</evidence>